<accession>A0A8X6N7F9</accession>
<reference evidence="2" key="1">
    <citation type="submission" date="2020-08" db="EMBL/GenBank/DDBJ databases">
        <title>Multicomponent nature underlies the extraordinary mechanical properties of spider dragline silk.</title>
        <authorList>
            <person name="Kono N."/>
            <person name="Nakamura H."/>
            <person name="Mori M."/>
            <person name="Yoshida Y."/>
            <person name="Ohtoshi R."/>
            <person name="Malay A.D."/>
            <person name="Moran D.A.P."/>
            <person name="Tomita M."/>
            <person name="Numata K."/>
            <person name="Arakawa K."/>
        </authorList>
    </citation>
    <scope>NUCLEOTIDE SEQUENCE</scope>
</reference>
<organism evidence="2 3">
    <name type="scientific">Nephila pilipes</name>
    <name type="common">Giant wood spider</name>
    <name type="synonym">Nephila maculata</name>
    <dbReference type="NCBI Taxonomy" id="299642"/>
    <lineage>
        <taxon>Eukaryota</taxon>
        <taxon>Metazoa</taxon>
        <taxon>Ecdysozoa</taxon>
        <taxon>Arthropoda</taxon>
        <taxon>Chelicerata</taxon>
        <taxon>Arachnida</taxon>
        <taxon>Araneae</taxon>
        <taxon>Araneomorphae</taxon>
        <taxon>Entelegynae</taxon>
        <taxon>Araneoidea</taxon>
        <taxon>Nephilidae</taxon>
        <taxon>Nephila</taxon>
    </lineage>
</organism>
<comment type="caution">
    <text evidence="2">The sequence shown here is derived from an EMBL/GenBank/DDBJ whole genome shotgun (WGS) entry which is preliminary data.</text>
</comment>
<feature type="compositionally biased region" description="Polar residues" evidence="1">
    <location>
        <begin position="64"/>
        <end position="77"/>
    </location>
</feature>
<gene>
    <name evidence="2" type="ORF">NPIL_476061</name>
</gene>
<feature type="region of interest" description="Disordered" evidence="1">
    <location>
        <begin position="63"/>
        <end position="83"/>
    </location>
</feature>
<protein>
    <submittedName>
        <fullName evidence="2">Uncharacterized protein</fullName>
    </submittedName>
</protein>
<dbReference type="Proteomes" id="UP000887013">
    <property type="component" value="Unassembled WGS sequence"/>
</dbReference>
<dbReference type="AlphaFoldDB" id="A0A8X6N7F9"/>
<evidence type="ECO:0000313" key="3">
    <source>
        <dbReference type="Proteomes" id="UP000887013"/>
    </source>
</evidence>
<evidence type="ECO:0000313" key="2">
    <source>
        <dbReference type="EMBL" id="GFS97670.1"/>
    </source>
</evidence>
<sequence>MNFVLRFTYHNSEENKFGAVIHLASRKKNRENPFENFEPPKIPGTECLKKKTDTERVRIKLEESQTSNASFEAQNNNRRTKTSRRLRLYISRMNSILKFVG</sequence>
<dbReference type="EMBL" id="BMAW01006175">
    <property type="protein sequence ID" value="GFS97670.1"/>
    <property type="molecule type" value="Genomic_DNA"/>
</dbReference>
<evidence type="ECO:0000256" key="1">
    <source>
        <dbReference type="SAM" id="MobiDB-lite"/>
    </source>
</evidence>
<name>A0A8X6N7F9_NEPPI</name>
<proteinExistence type="predicted"/>
<keyword evidence="3" id="KW-1185">Reference proteome</keyword>